<gene>
    <name evidence="2" type="ORF">Desgi_3204</name>
</gene>
<dbReference type="STRING" id="767817.Desgi_3204"/>
<dbReference type="Proteomes" id="UP000013520">
    <property type="component" value="Chromosome"/>
</dbReference>
<dbReference type="PROSITE" id="PS50005">
    <property type="entry name" value="TPR"/>
    <property type="match status" value="1"/>
</dbReference>
<dbReference type="KEGG" id="dgi:Desgi_3204"/>
<dbReference type="InterPro" id="IPR019734">
    <property type="entry name" value="TPR_rpt"/>
</dbReference>
<dbReference type="HOGENOM" id="CLU_405838_0_0_9"/>
<evidence type="ECO:0000256" key="1">
    <source>
        <dbReference type="PROSITE-ProRule" id="PRU00339"/>
    </source>
</evidence>
<dbReference type="OrthoDB" id="1809934at2"/>
<dbReference type="EMBL" id="CP003273">
    <property type="protein sequence ID" value="AGL02558.1"/>
    <property type="molecule type" value="Genomic_DNA"/>
</dbReference>
<evidence type="ECO:0000313" key="3">
    <source>
        <dbReference type="Proteomes" id="UP000013520"/>
    </source>
</evidence>
<dbReference type="InterPro" id="IPR011990">
    <property type="entry name" value="TPR-like_helical_dom_sf"/>
</dbReference>
<name>R4KH89_9FIRM</name>
<dbReference type="AlphaFoldDB" id="R4KH89"/>
<sequence>MMKFGKYNTVLKVSAVVCLTILSVMISNGIKGADGHMAFQFRSPAVWAGEATEISEQMGNDAKLQQAIDLVTSMRKDFPNENGTREMWVKTGGKLGNVRCILETKGVSKGAEQYEVTLTKKWDVTVNAVQPVSYWKYIVVGERVELVEFLNNDDAVVTMNAAKMAELYAEAATPAEKMQLIILQARWAISRLTGAERDQLISWLEDLSRNDDNGAVRQAALGVLYHTGKKDALSRLVREVEANGVAWEGRIPHFGMDWRLLYEIYQNYPASYLARGMVAYEKVRGESYFAITRAAEEEDPYARMPDYEHGDQQYDPDREIPGWESFLEEFSGHPAADDAAYRLARCYEIKGRWQDALQTLQRALNLPDGDIRYHVTGRITYILDVRMTGSQLAELSAEEPEPVIQQMSRYTLAVKTLRNEEYRKAAFMLEEFLTDLQSGAVSASLPPFLSTGSIRGAEYDFAGAVEKQLEQAKKLADLQEAREKSQDPADLYNLAAAIFHDQNIYYNHLWAGNRQYFNWLGYVLDSYYSGDGKGPAEMAGFAREMINYCHSARLFEEVYNNPAAASELKAKALFSLGLSRLGIYNWGEDAFVAFDREELKEEIIDTFEKFVQEFPSSTMADDALLALADLSNRRDYLDRIFSDYPQGDVIPKAEVLLEKEALLEKMRSPYYRPEYRH</sequence>
<organism evidence="2 3">
    <name type="scientific">Desulfoscipio gibsoniae DSM 7213</name>
    <dbReference type="NCBI Taxonomy" id="767817"/>
    <lineage>
        <taxon>Bacteria</taxon>
        <taxon>Bacillati</taxon>
        <taxon>Bacillota</taxon>
        <taxon>Clostridia</taxon>
        <taxon>Eubacteriales</taxon>
        <taxon>Desulfallaceae</taxon>
        <taxon>Desulfoscipio</taxon>
    </lineage>
</organism>
<dbReference type="Gene3D" id="1.25.40.10">
    <property type="entry name" value="Tetratricopeptide repeat domain"/>
    <property type="match status" value="2"/>
</dbReference>
<keyword evidence="1" id="KW-0802">TPR repeat</keyword>
<reference evidence="2 3" key="1">
    <citation type="submission" date="2012-01" db="EMBL/GenBank/DDBJ databases">
        <title>Complete sequence of Desulfotomaculum gibsoniae DSM 7213.</title>
        <authorList>
            <consortium name="US DOE Joint Genome Institute"/>
            <person name="Lucas S."/>
            <person name="Han J."/>
            <person name="Lapidus A."/>
            <person name="Cheng J.-F."/>
            <person name="Goodwin L."/>
            <person name="Pitluck S."/>
            <person name="Peters L."/>
            <person name="Ovchinnikova G."/>
            <person name="Teshima H."/>
            <person name="Detter J.C."/>
            <person name="Han C."/>
            <person name="Tapia R."/>
            <person name="Land M."/>
            <person name="Hauser L."/>
            <person name="Kyrpides N."/>
            <person name="Ivanova N."/>
            <person name="Pagani I."/>
            <person name="Parshina S."/>
            <person name="Plugge C."/>
            <person name="Muyzer G."/>
            <person name="Kuever J."/>
            <person name="Ivanova A."/>
            <person name="Nazina T."/>
            <person name="Klenk H.-P."/>
            <person name="Brambilla E."/>
            <person name="Spring S."/>
            <person name="Stams A.F."/>
            <person name="Woyke T."/>
        </authorList>
    </citation>
    <scope>NUCLEOTIDE SEQUENCE [LARGE SCALE GENOMIC DNA]</scope>
    <source>
        <strain evidence="2 3">DSM 7213</strain>
    </source>
</reference>
<dbReference type="eggNOG" id="COG0457">
    <property type="taxonomic scope" value="Bacteria"/>
</dbReference>
<dbReference type="SUPFAM" id="SSF48452">
    <property type="entry name" value="TPR-like"/>
    <property type="match status" value="1"/>
</dbReference>
<dbReference type="RefSeq" id="WP_006524090.1">
    <property type="nucleotide sequence ID" value="NC_021184.1"/>
</dbReference>
<evidence type="ECO:0000313" key="2">
    <source>
        <dbReference type="EMBL" id="AGL02558.1"/>
    </source>
</evidence>
<proteinExistence type="predicted"/>
<accession>R4KH89</accession>
<keyword evidence="3" id="KW-1185">Reference proteome</keyword>
<feature type="repeat" description="TPR" evidence="1">
    <location>
        <begin position="337"/>
        <end position="370"/>
    </location>
</feature>
<protein>
    <submittedName>
        <fullName evidence="2">Uncharacterized protein</fullName>
    </submittedName>
</protein>